<feature type="region of interest" description="Disordered" evidence="1">
    <location>
        <begin position="67"/>
        <end position="86"/>
    </location>
</feature>
<organism evidence="2">
    <name type="scientific">Arundo donax</name>
    <name type="common">Giant reed</name>
    <name type="synonym">Donax arundinaceus</name>
    <dbReference type="NCBI Taxonomy" id="35708"/>
    <lineage>
        <taxon>Eukaryota</taxon>
        <taxon>Viridiplantae</taxon>
        <taxon>Streptophyta</taxon>
        <taxon>Embryophyta</taxon>
        <taxon>Tracheophyta</taxon>
        <taxon>Spermatophyta</taxon>
        <taxon>Magnoliopsida</taxon>
        <taxon>Liliopsida</taxon>
        <taxon>Poales</taxon>
        <taxon>Poaceae</taxon>
        <taxon>PACMAD clade</taxon>
        <taxon>Arundinoideae</taxon>
        <taxon>Arundineae</taxon>
        <taxon>Arundo</taxon>
    </lineage>
</organism>
<accession>A0A0A8ZPG1</accession>
<name>A0A0A8ZPG1_ARUDO</name>
<evidence type="ECO:0000256" key="1">
    <source>
        <dbReference type="SAM" id="MobiDB-lite"/>
    </source>
</evidence>
<proteinExistence type="predicted"/>
<dbReference type="AlphaFoldDB" id="A0A0A8ZPG1"/>
<reference evidence="2" key="1">
    <citation type="submission" date="2014-09" db="EMBL/GenBank/DDBJ databases">
        <authorList>
            <person name="Magalhaes I.L.F."/>
            <person name="Oliveira U."/>
            <person name="Santos F.R."/>
            <person name="Vidigal T.H.D.A."/>
            <person name="Brescovit A.D."/>
            <person name="Santos A.J."/>
        </authorList>
    </citation>
    <scope>NUCLEOTIDE SEQUENCE</scope>
    <source>
        <tissue evidence="2">Shoot tissue taken approximately 20 cm above the soil surface</tissue>
    </source>
</reference>
<sequence>MHHHGSRLNIYSCYRSKFVAVQPHNHFHKHLQCIFGQVTTHALTCRTRLHEASEDDVVALRPARYVKHHRHPRAAPSAHAIPDEDE</sequence>
<protein>
    <submittedName>
        <fullName evidence="2">Uncharacterized protein</fullName>
    </submittedName>
</protein>
<dbReference type="EMBL" id="GBRH01261163">
    <property type="protein sequence ID" value="JAD36732.1"/>
    <property type="molecule type" value="Transcribed_RNA"/>
</dbReference>
<evidence type="ECO:0000313" key="2">
    <source>
        <dbReference type="EMBL" id="JAD36732.1"/>
    </source>
</evidence>
<reference evidence="2" key="2">
    <citation type="journal article" date="2015" name="Data Brief">
        <title>Shoot transcriptome of the giant reed, Arundo donax.</title>
        <authorList>
            <person name="Barrero R.A."/>
            <person name="Guerrero F.D."/>
            <person name="Moolhuijzen P."/>
            <person name="Goolsby J.A."/>
            <person name="Tidwell J."/>
            <person name="Bellgard S.E."/>
            <person name="Bellgard M.I."/>
        </authorList>
    </citation>
    <scope>NUCLEOTIDE SEQUENCE</scope>
    <source>
        <tissue evidence="2">Shoot tissue taken approximately 20 cm above the soil surface</tissue>
    </source>
</reference>